<feature type="compositionally biased region" description="Basic and acidic residues" evidence="1">
    <location>
        <begin position="403"/>
        <end position="427"/>
    </location>
</feature>
<feature type="region of interest" description="Disordered" evidence="1">
    <location>
        <begin position="342"/>
        <end position="926"/>
    </location>
</feature>
<feature type="region of interest" description="Disordered" evidence="1">
    <location>
        <begin position="1"/>
        <end position="105"/>
    </location>
</feature>
<feature type="compositionally biased region" description="Low complexity" evidence="1">
    <location>
        <begin position="387"/>
        <end position="402"/>
    </location>
</feature>
<feature type="compositionally biased region" description="Polar residues" evidence="1">
    <location>
        <begin position="974"/>
        <end position="988"/>
    </location>
</feature>
<feature type="compositionally biased region" description="Gly residues" evidence="1">
    <location>
        <begin position="612"/>
        <end position="622"/>
    </location>
</feature>
<feature type="compositionally biased region" description="Polar residues" evidence="1">
    <location>
        <begin position="58"/>
        <end position="69"/>
    </location>
</feature>
<feature type="compositionally biased region" description="Low complexity" evidence="1">
    <location>
        <begin position="623"/>
        <end position="632"/>
    </location>
</feature>
<feature type="compositionally biased region" description="Low complexity" evidence="1">
    <location>
        <begin position="193"/>
        <end position="203"/>
    </location>
</feature>
<feature type="compositionally biased region" description="Polar residues" evidence="1">
    <location>
        <begin position="204"/>
        <end position="226"/>
    </location>
</feature>
<accession>A0A167TAF8</accession>
<feature type="compositionally biased region" description="Basic and acidic residues" evidence="1">
    <location>
        <begin position="307"/>
        <end position="317"/>
    </location>
</feature>
<feature type="compositionally biased region" description="Polar residues" evidence="1">
    <location>
        <begin position="122"/>
        <end position="135"/>
    </location>
</feature>
<proteinExistence type="predicted"/>
<feature type="compositionally biased region" description="Basic and acidic residues" evidence="1">
    <location>
        <begin position="814"/>
        <end position="837"/>
    </location>
</feature>
<organism evidence="2 3">
    <name type="scientific">Niveomyces insectorum RCEF 264</name>
    <dbReference type="NCBI Taxonomy" id="1081102"/>
    <lineage>
        <taxon>Eukaryota</taxon>
        <taxon>Fungi</taxon>
        <taxon>Dikarya</taxon>
        <taxon>Ascomycota</taxon>
        <taxon>Pezizomycotina</taxon>
        <taxon>Sordariomycetes</taxon>
        <taxon>Hypocreomycetidae</taxon>
        <taxon>Hypocreales</taxon>
        <taxon>Cordycipitaceae</taxon>
        <taxon>Niveomyces</taxon>
    </lineage>
</organism>
<sequence>MGLFSGFKRGTDKKKKLQKLGGRDTRPRRIPLDEEFSDDNSPSNGVKGRGHGRRDSSLSDTPRTGTPEDNLSPPPKLPAISPASLSALDVSSRPWTSGSVDVPARANSLTSASVVHTSFDTMLSSIQNERPSTANGPGPKPWGGRPSFEARFGSDRRPQTPSAALVSKQAVSSPQPGAGSAPARQAGTHKAQSSSDIGGSTSSAQTDHSGTAEPTTSPLSTVSGRSPPQPPPIVAGDGKDLHQVSLTGSRPPGSVAMFDASKTRAPRAPIGGPRLFAEPTVPLALVVPTSRGNAASTGSSPGPSATKAKDVAKKKDLAISIPRRRSWSAEIDQLEQSWLQEQLSPSIRAAERPRQPNEHPYPPYQDGNQRQNNSPRLQQPYTPQYSPHPQAQRQSPRQSQQHATRDDRNGVYSPEHPHNHHTADARSKRYGKVGDLPAFSPTGEWSPDLPRDARGSDRGTSNGHTIHEYPPRRLRGSKSLQHLQGRPLDPNDVRHPRNLHHDQRRPREQRGPREDRPPRSSRERTYSPHNYGSPVHPTRLRSPPSTSRHHSPSTPRRDSRYPEEGQASRTRWPPPPSPGMQSPTVHSPTGYRNDMYAPLDSPGAVSLYSPEGGPGYASGGFSSGYFDGSPSDRYQGPFSESSPPYRPVDSVGTGGYRSFSSPSNERRPSLPGPRWQRTPPAASPTTPVDRWPRHEGAPGTTRSTPTGVPLQSPAPARAKPPPLLASAQLNSMILDNFPFPSPPTPGSVNQSLLDSDMRLTPVSHVNSNEDPSAALSILTLDSSHDRTTDAAAAPPPPPNTDTAVPDILEQYTVESERQSTHPSDHHSGVDGEPRPDPETSAVYHSQDDNDNSHANAVEPESLPPLSPISMPAGDALPSSTANWPLPSFPTPVADQSPPTTLQVSPPATPAALAPTDASPEDFEKMPSPMRAKAAFTASVYAREIGDGPYAFDAVESPRLDAYNNNPSMPGKAAANTSEAMRAPTTASKGTPRVEQYGAGGLLEEPLSPESIGVARGLSIIASESLTAESRRWNEENHYCEGESDRGHEDFDAPVDGSLNLGGKDYGLAGHGGAFVRRPPGMVDNFGTGFI</sequence>
<protein>
    <submittedName>
        <fullName evidence="2">Uncharacterized protein</fullName>
    </submittedName>
</protein>
<name>A0A167TAF8_9HYPO</name>
<evidence type="ECO:0000313" key="2">
    <source>
        <dbReference type="EMBL" id="OAA60389.1"/>
    </source>
</evidence>
<gene>
    <name evidence="2" type="ORF">SPI_05513</name>
</gene>
<dbReference type="EMBL" id="AZHD01000009">
    <property type="protein sequence ID" value="OAA60389.1"/>
    <property type="molecule type" value="Genomic_DNA"/>
</dbReference>
<feature type="compositionally biased region" description="Basic and acidic residues" evidence="1">
    <location>
        <begin position="489"/>
        <end position="526"/>
    </location>
</feature>
<dbReference type="OrthoDB" id="10329708at2759"/>
<feature type="region of interest" description="Disordered" evidence="1">
    <location>
        <begin position="122"/>
        <end position="275"/>
    </location>
</feature>
<dbReference type="AlphaFoldDB" id="A0A167TAF8"/>
<feature type="compositionally biased region" description="Low complexity" evidence="1">
    <location>
        <begin position="294"/>
        <end position="306"/>
    </location>
</feature>
<dbReference type="Proteomes" id="UP000076874">
    <property type="component" value="Unassembled WGS sequence"/>
</dbReference>
<feature type="region of interest" description="Disordered" evidence="1">
    <location>
        <begin position="291"/>
        <end position="326"/>
    </location>
</feature>
<keyword evidence="3" id="KW-1185">Reference proteome</keyword>
<comment type="caution">
    <text evidence="2">The sequence shown here is derived from an EMBL/GenBank/DDBJ whole genome shotgun (WGS) entry which is preliminary data.</text>
</comment>
<evidence type="ECO:0000313" key="3">
    <source>
        <dbReference type="Proteomes" id="UP000076874"/>
    </source>
</evidence>
<feature type="region of interest" description="Disordered" evidence="1">
    <location>
        <begin position="969"/>
        <end position="992"/>
    </location>
</feature>
<reference evidence="2 3" key="1">
    <citation type="journal article" date="2016" name="Genome Biol. Evol.">
        <title>Divergent and convergent evolution of fungal pathogenicity.</title>
        <authorList>
            <person name="Shang Y."/>
            <person name="Xiao G."/>
            <person name="Zheng P."/>
            <person name="Cen K."/>
            <person name="Zhan S."/>
            <person name="Wang C."/>
        </authorList>
    </citation>
    <scope>NUCLEOTIDE SEQUENCE [LARGE SCALE GENOMIC DNA]</scope>
    <source>
        <strain evidence="2 3">RCEF 264</strain>
    </source>
</reference>
<feature type="compositionally biased region" description="Polar residues" evidence="1">
    <location>
        <begin position="366"/>
        <end position="385"/>
    </location>
</feature>
<feature type="compositionally biased region" description="Low complexity" evidence="1">
    <location>
        <begin position="536"/>
        <end position="546"/>
    </location>
</feature>
<feature type="compositionally biased region" description="Basic and acidic residues" evidence="1">
    <location>
        <begin position="21"/>
        <end position="32"/>
    </location>
</feature>
<evidence type="ECO:0000256" key="1">
    <source>
        <dbReference type="SAM" id="MobiDB-lite"/>
    </source>
</evidence>